<keyword evidence="4" id="KW-1185">Reference proteome</keyword>
<name>A0A9W6GSM4_9HYPH</name>
<evidence type="ECO:0000259" key="2">
    <source>
        <dbReference type="Pfam" id="PF00460"/>
    </source>
</evidence>
<reference evidence="3" key="1">
    <citation type="journal article" date="2023" name="Int. J. Syst. Evol. Microbiol.">
        <title>Methylocystis iwaonis sp. nov., a type II methane-oxidizing bacterium from surface soil of a rice paddy field in Japan, and emended description of the genus Methylocystis (ex Whittenbury et al. 1970) Bowman et al. 1993.</title>
        <authorList>
            <person name="Kaise H."/>
            <person name="Sawadogo J.B."/>
            <person name="Alam M.S."/>
            <person name="Ueno C."/>
            <person name="Dianou D."/>
            <person name="Shinjo R."/>
            <person name="Asakawa S."/>
        </authorList>
    </citation>
    <scope>NUCLEOTIDE SEQUENCE</scope>
    <source>
        <strain evidence="3">LMG27198</strain>
    </source>
</reference>
<comment type="caution">
    <text evidence="3">The sequence shown here is derived from an EMBL/GenBank/DDBJ whole genome shotgun (WGS) entry which is preliminary data.</text>
</comment>
<organism evidence="3 4">
    <name type="scientific">Methylocystis echinoides</name>
    <dbReference type="NCBI Taxonomy" id="29468"/>
    <lineage>
        <taxon>Bacteria</taxon>
        <taxon>Pseudomonadati</taxon>
        <taxon>Pseudomonadota</taxon>
        <taxon>Alphaproteobacteria</taxon>
        <taxon>Hyphomicrobiales</taxon>
        <taxon>Methylocystaceae</taxon>
        <taxon>Methylocystis</taxon>
    </lineage>
</organism>
<dbReference type="InterPro" id="IPR001444">
    <property type="entry name" value="Flag_bb_rod_N"/>
</dbReference>
<keyword evidence="3" id="KW-0966">Cell projection</keyword>
<dbReference type="GO" id="GO:0009425">
    <property type="term" value="C:bacterial-type flagellum basal body"/>
    <property type="evidence" value="ECO:0007669"/>
    <property type="project" value="UniProtKB-SubCell"/>
</dbReference>
<sequence>MEPVYLFNLIDRQKSWLSTRQSLVAQNVANINTPGYKALDALPFARVMERSALEMAGANPLHMRPAPGETMAAATKPADGWETTHAGNTVSPEQEMIKAGEIRGAFSLGTNLQRSFHSMWMSTVRT</sequence>
<dbReference type="RefSeq" id="WP_281801133.1">
    <property type="nucleotide sequence ID" value="NZ_BSEC01000001.1"/>
</dbReference>
<accession>A0A9W6GSM4</accession>
<proteinExistence type="predicted"/>
<dbReference type="AlphaFoldDB" id="A0A9W6GSM4"/>
<evidence type="ECO:0000313" key="3">
    <source>
        <dbReference type="EMBL" id="GLI92116.1"/>
    </source>
</evidence>
<dbReference type="Proteomes" id="UP001144323">
    <property type="component" value="Unassembled WGS sequence"/>
</dbReference>
<gene>
    <name evidence="3" type="ORF">LMG27198_11080</name>
</gene>
<comment type="subcellular location">
    <subcellularLocation>
        <location evidence="1">Bacterial flagellum basal body</location>
    </subcellularLocation>
</comment>
<dbReference type="EMBL" id="BSEC01000001">
    <property type="protein sequence ID" value="GLI92116.1"/>
    <property type="molecule type" value="Genomic_DNA"/>
</dbReference>
<keyword evidence="3" id="KW-0282">Flagellum</keyword>
<evidence type="ECO:0000256" key="1">
    <source>
        <dbReference type="ARBA" id="ARBA00004117"/>
    </source>
</evidence>
<dbReference type="Pfam" id="PF00460">
    <property type="entry name" value="Flg_bb_rod"/>
    <property type="match status" value="1"/>
</dbReference>
<evidence type="ECO:0000313" key="4">
    <source>
        <dbReference type="Proteomes" id="UP001144323"/>
    </source>
</evidence>
<feature type="domain" description="Flagellar basal body rod protein N-terminal" evidence="2">
    <location>
        <begin position="18"/>
        <end position="37"/>
    </location>
</feature>
<keyword evidence="3" id="KW-0969">Cilium</keyword>
<protein>
    <submittedName>
        <fullName evidence="3">Flagellar biosynthesis protein FlgB</fullName>
    </submittedName>
</protein>